<comment type="caution">
    <text evidence="2">The sequence shown here is derived from an EMBL/GenBank/DDBJ whole genome shotgun (WGS) entry which is preliminary data.</text>
</comment>
<reference evidence="2" key="1">
    <citation type="submission" date="2023-07" db="EMBL/GenBank/DDBJ databases">
        <title>Chromosome-level genome assembly of Artemia franciscana.</title>
        <authorList>
            <person name="Jo E."/>
        </authorList>
    </citation>
    <scope>NUCLEOTIDE SEQUENCE</scope>
    <source>
        <tissue evidence="2">Whole body</tissue>
    </source>
</reference>
<sequence length="198" mass="22512">MTDLTLSDEFRLHNSLLRIIENYAKDNEFDVCFLAKPKSELTETVVEESGPGCSYYSPPSSSSPPLCPSSDVIQSYDYASEPENEDESSVADREVEEKRFKRDESILNLDELVRQSPKRLKSSKITVDDSISAPLDWSLRLLNKIHCRGKKKKKKNIEEDLKALKVLATYIDSVKEPLPECRSILKVIISNTNLSDHF</sequence>
<dbReference type="AlphaFoldDB" id="A0AA88L7M2"/>
<feature type="compositionally biased region" description="Low complexity" evidence="1">
    <location>
        <begin position="49"/>
        <end position="60"/>
    </location>
</feature>
<gene>
    <name evidence="2" type="ORF">QYM36_003605</name>
</gene>
<name>A0AA88L7M2_ARTSF</name>
<dbReference type="EMBL" id="JAVRJZ010000006">
    <property type="protein sequence ID" value="KAK2721378.1"/>
    <property type="molecule type" value="Genomic_DNA"/>
</dbReference>
<feature type="region of interest" description="Disordered" evidence="1">
    <location>
        <begin position="48"/>
        <end position="67"/>
    </location>
</feature>
<dbReference type="Proteomes" id="UP001187531">
    <property type="component" value="Unassembled WGS sequence"/>
</dbReference>
<evidence type="ECO:0000313" key="2">
    <source>
        <dbReference type="EMBL" id="KAK2721378.1"/>
    </source>
</evidence>
<accession>A0AA88L7M2</accession>
<organism evidence="2 3">
    <name type="scientific">Artemia franciscana</name>
    <name type="common">Brine shrimp</name>
    <name type="synonym">Artemia sanfranciscana</name>
    <dbReference type="NCBI Taxonomy" id="6661"/>
    <lineage>
        <taxon>Eukaryota</taxon>
        <taxon>Metazoa</taxon>
        <taxon>Ecdysozoa</taxon>
        <taxon>Arthropoda</taxon>
        <taxon>Crustacea</taxon>
        <taxon>Branchiopoda</taxon>
        <taxon>Anostraca</taxon>
        <taxon>Artemiidae</taxon>
        <taxon>Artemia</taxon>
    </lineage>
</organism>
<proteinExistence type="predicted"/>
<keyword evidence="3" id="KW-1185">Reference proteome</keyword>
<evidence type="ECO:0000313" key="3">
    <source>
        <dbReference type="Proteomes" id="UP001187531"/>
    </source>
</evidence>
<evidence type="ECO:0000256" key="1">
    <source>
        <dbReference type="SAM" id="MobiDB-lite"/>
    </source>
</evidence>
<protein>
    <submittedName>
        <fullName evidence="2">Uncharacterized protein</fullName>
    </submittedName>
</protein>